<comment type="caution">
    <text evidence="2">The sequence shown here is derived from an EMBL/GenBank/DDBJ whole genome shotgun (WGS) entry which is preliminary data.</text>
</comment>
<dbReference type="Proteomes" id="UP000320762">
    <property type="component" value="Unassembled WGS sequence"/>
</dbReference>
<evidence type="ECO:0000256" key="1">
    <source>
        <dbReference type="SAM" id="MobiDB-lite"/>
    </source>
</evidence>
<organism evidence="2 3">
    <name type="scientific">Schizophyllum amplum</name>
    <dbReference type="NCBI Taxonomy" id="97359"/>
    <lineage>
        <taxon>Eukaryota</taxon>
        <taxon>Fungi</taxon>
        <taxon>Dikarya</taxon>
        <taxon>Basidiomycota</taxon>
        <taxon>Agaricomycotina</taxon>
        <taxon>Agaricomycetes</taxon>
        <taxon>Agaricomycetidae</taxon>
        <taxon>Agaricales</taxon>
        <taxon>Schizophyllaceae</taxon>
        <taxon>Schizophyllum</taxon>
    </lineage>
</organism>
<keyword evidence="3" id="KW-1185">Reference proteome</keyword>
<evidence type="ECO:0000313" key="3">
    <source>
        <dbReference type="Proteomes" id="UP000320762"/>
    </source>
</evidence>
<protein>
    <submittedName>
        <fullName evidence="2">Uncharacterized protein</fullName>
    </submittedName>
</protein>
<dbReference type="EMBL" id="VDMD01000053">
    <property type="protein sequence ID" value="TRM57044.1"/>
    <property type="molecule type" value="Genomic_DNA"/>
</dbReference>
<gene>
    <name evidence="2" type="ORF">BD626DRAFT_516200</name>
</gene>
<proteinExistence type="predicted"/>
<feature type="compositionally biased region" description="Low complexity" evidence="1">
    <location>
        <begin position="51"/>
        <end position="66"/>
    </location>
</feature>
<feature type="compositionally biased region" description="Polar residues" evidence="1">
    <location>
        <begin position="138"/>
        <end position="150"/>
    </location>
</feature>
<dbReference type="AlphaFoldDB" id="A0A550BWW9"/>
<feature type="region of interest" description="Disordered" evidence="1">
    <location>
        <begin position="131"/>
        <end position="150"/>
    </location>
</feature>
<reference evidence="2 3" key="1">
    <citation type="journal article" date="2019" name="New Phytol.">
        <title>Comparative genomics reveals unique wood-decay strategies and fruiting body development in the Schizophyllaceae.</title>
        <authorList>
            <person name="Almasi E."/>
            <person name="Sahu N."/>
            <person name="Krizsan K."/>
            <person name="Balint B."/>
            <person name="Kovacs G.M."/>
            <person name="Kiss B."/>
            <person name="Cseklye J."/>
            <person name="Drula E."/>
            <person name="Henrissat B."/>
            <person name="Nagy I."/>
            <person name="Chovatia M."/>
            <person name="Adam C."/>
            <person name="LaButti K."/>
            <person name="Lipzen A."/>
            <person name="Riley R."/>
            <person name="Grigoriev I.V."/>
            <person name="Nagy L.G."/>
        </authorList>
    </citation>
    <scope>NUCLEOTIDE SEQUENCE [LARGE SCALE GENOMIC DNA]</scope>
    <source>
        <strain evidence="2 3">NL-1724</strain>
    </source>
</reference>
<accession>A0A550BWW9</accession>
<feature type="non-terminal residue" evidence="2">
    <location>
        <position position="1"/>
    </location>
</feature>
<feature type="region of interest" description="Disordered" evidence="1">
    <location>
        <begin position="19"/>
        <end position="87"/>
    </location>
</feature>
<feature type="compositionally biased region" description="Low complexity" evidence="1">
    <location>
        <begin position="19"/>
        <end position="43"/>
    </location>
</feature>
<sequence>SRPPSVDITVVLSSTLRASPSSCRCSTSSEQSATSRPPSSTSSLVLDNGFRPSSTARPSTRSSRSSSKSRNHARLRLQSPRPSSISHLTITTSHSSVDIVFAHSLTVVHVEFSSRAEKKIASCDFVRPVSPGMDRGSPRSQAISSTSTAI</sequence>
<name>A0A550BWW9_9AGAR</name>
<evidence type="ECO:0000313" key="2">
    <source>
        <dbReference type="EMBL" id="TRM57044.1"/>
    </source>
</evidence>